<reference evidence="6 7" key="1">
    <citation type="submission" date="2016-10" db="EMBL/GenBank/DDBJ databases">
        <authorList>
            <person name="de Groot N.N."/>
        </authorList>
    </citation>
    <scope>NUCLEOTIDE SEQUENCE [LARGE SCALE GENOMIC DNA]</scope>
    <source>
        <strain evidence="6 7">DSM 21741</strain>
    </source>
</reference>
<dbReference type="PROSITE" id="PS51722">
    <property type="entry name" value="G_TR_2"/>
    <property type="match status" value="1"/>
</dbReference>
<sequence>MLPRALNLGILAHVDAGKTTLSERLLHAAGVIEEVGRVDHGTTVTDSLDLERRRGITIRAAVAALEIAGVAVNLVDTPGHPDFIAEVERVLDVLDGAVLVVSAVEGVQPQTRVLLRALQHRGIPCLVFVNKVDRRGADVVGVQAEIGRRLGLRTVAMGRVDGEGTAGAAAVGFRADDPDLLGPLAEVLADLDEHLLQEYVEHELSSGPALWRAELVRQTRRGLVHPLFVGSALTGTGVGALVDGIGEFLPAASGDPDGPVRGSIFKIERGHAAEKVCYLRMVSGSVRLRDQVNDAGDKVSAIQIFERGRWTGGDHLPAPLIGKVWGLAGARVGDAVGERQSRRPGHEFGLPMLESVIHPVHEDDQVALRTALAQLAEQDPLIDVRVDERHAELAVSLYGEVQREVLQATLADDYGLDVVLRPATPLYVERPRRVGTAAEVLFGPGNPFRATVGLRVAPSPPGAGVTFSSEVDHRAVPLYVYRTMEDFTRAMEHHVADTLREGLSGWPVTDCAVTLVRSGYSSPDGPPSSNGPLSTAADFRKLTPMVLMAALEQAGTAVHTPVSRVRVQAPTATTGGLLTALGRLAAEIDAPAVLGDDVVLEAVLPALDVQRLRRALPTLTSGHGFLDAEPAGHRPVRGTPPRRRRTRVDPRDREAYIAAVRPS</sequence>
<evidence type="ECO:0000256" key="3">
    <source>
        <dbReference type="ARBA" id="ARBA00023134"/>
    </source>
</evidence>
<dbReference type="InterPro" id="IPR027417">
    <property type="entry name" value="P-loop_NTPase"/>
</dbReference>
<dbReference type="InterPro" id="IPR014721">
    <property type="entry name" value="Ribsml_uS5_D2-typ_fold_subgr"/>
</dbReference>
<dbReference type="GO" id="GO:0006412">
    <property type="term" value="P:translation"/>
    <property type="evidence" value="ECO:0007669"/>
    <property type="project" value="UniProtKB-KW"/>
</dbReference>
<dbReference type="Gene3D" id="3.40.50.300">
    <property type="entry name" value="P-loop containing nucleotide triphosphate hydrolases"/>
    <property type="match status" value="1"/>
</dbReference>
<dbReference type="InterPro" id="IPR005517">
    <property type="entry name" value="Transl_elong_EFG/EF2_IV"/>
</dbReference>
<keyword evidence="2" id="KW-0648">Protein biosynthesis</keyword>
<dbReference type="PANTHER" id="PTHR43261">
    <property type="entry name" value="TRANSLATION ELONGATION FACTOR G-RELATED"/>
    <property type="match status" value="1"/>
</dbReference>
<evidence type="ECO:0000259" key="5">
    <source>
        <dbReference type="PROSITE" id="PS51722"/>
    </source>
</evidence>
<accession>A0A1H1VF91</accession>
<dbReference type="GO" id="GO:0005525">
    <property type="term" value="F:GTP binding"/>
    <property type="evidence" value="ECO:0007669"/>
    <property type="project" value="UniProtKB-KW"/>
</dbReference>
<gene>
    <name evidence="6" type="ORF">SAMN04488543_2473</name>
</gene>
<dbReference type="Pfam" id="PF00009">
    <property type="entry name" value="GTP_EFTU"/>
    <property type="match status" value="1"/>
</dbReference>
<dbReference type="PRINTS" id="PR01037">
    <property type="entry name" value="TCRTETOQM"/>
</dbReference>
<keyword evidence="7" id="KW-1185">Reference proteome</keyword>
<dbReference type="InterPro" id="IPR035647">
    <property type="entry name" value="EFG_III/V"/>
</dbReference>
<evidence type="ECO:0000313" key="6">
    <source>
        <dbReference type="EMBL" id="SDS83464.1"/>
    </source>
</evidence>
<dbReference type="Pfam" id="PF00679">
    <property type="entry name" value="EFG_C"/>
    <property type="match status" value="1"/>
</dbReference>
<evidence type="ECO:0000256" key="2">
    <source>
        <dbReference type="ARBA" id="ARBA00022917"/>
    </source>
</evidence>
<protein>
    <submittedName>
        <fullName evidence="6">Ribosomal protection tetracycline resistance protein</fullName>
    </submittedName>
</protein>
<dbReference type="GO" id="GO:0032790">
    <property type="term" value="P:ribosome disassembly"/>
    <property type="evidence" value="ECO:0007669"/>
    <property type="project" value="TreeGrafter"/>
</dbReference>
<dbReference type="PANTHER" id="PTHR43261:SF1">
    <property type="entry name" value="RIBOSOME-RELEASING FACTOR 2, MITOCHONDRIAL"/>
    <property type="match status" value="1"/>
</dbReference>
<dbReference type="Gene3D" id="2.40.30.10">
    <property type="entry name" value="Translation factors"/>
    <property type="match status" value="1"/>
</dbReference>
<dbReference type="Gene3D" id="3.30.230.10">
    <property type="match status" value="1"/>
</dbReference>
<dbReference type="InterPro" id="IPR005225">
    <property type="entry name" value="Small_GTP-bd"/>
</dbReference>
<dbReference type="SUPFAM" id="SSF54980">
    <property type="entry name" value="EF-G C-terminal domain-like"/>
    <property type="match status" value="2"/>
</dbReference>
<dbReference type="InterPro" id="IPR020568">
    <property type="entry name" value="Ribosomal_Su5_D2-typ_SF"/>
</dbReference>
<dbReference type="GO" id="GO:0003924">
    <property type="term" value="F:GTPase activity"/>
    <property type="evidence" value="ECO:0007669"/>
    <property type="project" value="InterPro"/>
</dbReference>
<dbReference type="Pfam" id="PF14492">
    <property type="entry name" value="EFG_III"/>
    <property type="match status" value="1"/>
</dbReference>
<dbReference type="Gene3D" id="3.30.70.870">
    <property type="entry name" value="Elongation Factor G (Translational Gtpase), domain 3"/>
    <property type="match status" value="1"/>
</dbReference>
<dbReference type="SMART" id="SM00889">
    <property type="entry name" value="EFG_IV"/>
    <property type="match status" value="1"/>
</dbReference>
<keyword evidence="1" id="KW-0547">Nucleotide-binding</keyword>
<proteinExistence type="predicted"/>
<dbReference type="InterPro" id="IPR000795">
    <property type="entry name" value="T_Tr_GTP-bd_dom"/>
</dbReference>
<evidence type="ECO:0000256" key="1">
    <source>
        <dbReference type="ARBA" id="ARBA00022741"/>
    </source>
</evidence>
<evidence type="ECO:0000256" key="4">
    <source>
        <dbReference type="SAM" id="MobiDB-lite"/>
    </source>
</evidence>
<dbReference type="RefSeq" id="WP_231930019.1">
    <property type="nucleotide sequence ID" value="NZ_LT629749.1"/>
</dbReference>
<dbReference type="Pfam" id="PF03764">
    <property type="entry name" value="EFG_IV"/>
    <property type="match status" value="1"/>
</dbReference>
<dbReference type="PRINTS" id="PR00315">
    <property type="entry name" value="ELONGATNFCT"/>
</dbReference>
<feature type="domain" description="Tr-type G" evidence="5">
    <location>
        <begin position="3"/>
        <end position="257"/>
    </location>
</feature>
<dbReference type="STRING" id="546871.SAMN04488543_2473"/>
<name>A0A1H1VF91_9ACTN</name>
<dbReference type="SUPFAM" id="SSF54211">
    <property type="entry name" value="Ribosomal protein S5 domain 2-like"/>
    <property type="match status" value="1"/>
</dbReference>
<dbReference type="InterPro" id="IPR041095">
    <property type="entry name" value="EFG_II"/>
</dbReference>
<dbReference type="InterPro" id="IPR009000">
    <property type="entry name" value="Transl_B-barrel_sf"/>
</dbReference>
<dbReference type="AlphaFoldDB" id="A0A1H1VF91"/>
<organism evidence="6 7">
    <name type="scientific">Friedmanniella luteola</name>
    <dbReference type="NCBI Taxonomy" id="546871"/>
    <lineage>
        <taxon>Bacteria</taxon>
        <taxon>Bacillati</taxon>
        <taxon>Actinomycetota</taxon>
        <taxon>Actinomycetes</taxon>
        <taxon>Propionibacteriales</taxon>
        <taxon>Nocardioidaceae</taxon>
        <taxon>Friedmanniella</taxon>
    </lineage>
</organism>
<dbReference type="SUPFAM" id="SSF50447">
    <property type="entry name" value="Translation proteins"/>
    <property type="match status" value="1"/>
</dbReference>
<feature type="region of interest" description="Disordered" evidence="4">
    <location>
        <begin position="621"/>
        <end position="663"/>
    </location>
</feature>
<dbReference type="SUPFAM" id="SSF52540">
    <property type="entry name" value="P-loop containing nucleoside triphosphate hydrolases"/>
    <property type="match status" value="1"/>
</dbReference>
<dbReference type="NCBIfam" id="TIGR00231">
    <property type="entry name" value="small_GTP"/>
    <property type="match status" value="1"/>
</dbReference>
<dbReference type="PROSITE" id="PS00301">
    <property type="entry name" value="G_TR_1"/>
    <property type="match status" value="1"/>
</dbReference>
<dbReference type="Proteomes" id="UP000199092">
    <property type="component" value="Chromosome I"/>
</dbReference>
<dbReference type="InterPro" id="IPR000640">
    <property type="entry name" value="EFG_V-like"/>
</dbReference>
<dbReference type="EMBL" id="LT629749">
    <property type="protein sequence ID" value="SDS83464.1"/>
    <property type="molecule type" value="Genomic_DNA"/>
</dbReference>
<feature type="compositionally biased region" description="Basic residues" evidence="4">
    <location>
        <begin position="634"/>
        <end position="646"/>
    </location>
</feature>
<dbReference type="InterPro" id="IPR031157">
    <property type="entry name" value="G_TR_CS"/>
</dbReference>
<evidence type="ECO:0000313" key="7">
    <source>
        <dbReference type="Proteomes" id="UP000199092"/>
    </source>
</evidence>
<keyword evidence="3" id="KW-0342">GTP-binding</keyword>